<gene>
    <name evidence="1" type="ORF">HMPREF0083_06206</name>
</gene>
<protein>
    <submittedName>
        <fullName evidence="1">Uncharacterized protein</fullName>
    </submittedName>
</protein>
<dbReference type="HOGENOM" id="CLU_1212771_0_0_9"/>
<accession>U1WP59</accession>
<sequence>MHNLELLIFMGNKVTYMPRQYKQTRLLFTALLAVLFAATGCGGQKIQSEQSKTPIEGPMSFEHKQPNVTQTQRQELLSAIWEAEQKVQHATQRIKISYIKNQPVHTYMDFTSKKQLHDYYDQNWSEQLATQLTYETIDLNYSMPDQKLAVNPTFRQISPLSMKLPQTRITSYYKNTAIVEYLGTVETGQKYRIQYTLMKNNENDRWIVAHKAISQGGIGPYSGNKKER</sequence>
<comment type="caution">
    <text evidence="1">The sequence shown here is derived from an EMBL/GenBank/DDBJ whole genome shotgun (WGS) entry which is preliminary data.</text>
</comment>
<dbReference type="PATRIC" id="fig|649747.3.peg.5546"/>
<name>U1WP59_ANEAE</name>
<dbReference type="EMBL" id="AWSJ01000393">
    <property type="protein sequence ID" value="ERI04088.1"/>
    <property type="molecule type" value="Genomic_DNA"/>
</dbReference>
<proteinExistence type="predicted"/>
<dbReference type="STRING" id="649747.HMPREF0083_06206"/>
<reference evidence="1 2" key="1">
    <citation type="submission" date="2013-08" db="EMBL/GenBank/DDBJ databases">
        <authorList>
            <person name="Weinstock G."/>
            <person name="Sodergren E."/>
            <person name="Wylie T."/>
            <person name="Fulton L."/>
            <person name="Fulton R."/>
            <person name="Fronick C."/>
            <person name="O'Laughlin M."/>
            <person name="Godfrey J."/>
            <person name="Miner T."/>
            <person name="Herter B."/>
            <person name="Appelbaum E."/>
            <person name="Cordes M."/>
            <person name="Lek S."/>
            <person name="Wollam A."/>
            <person name="Pepin K.H."/>
            <person name="Palsikar V.B."/>
            <person name="Mitreva M."/>
            <person name="Wilson R.K."/>
        </authorList>
    </citation>
    <scope>NUCLEOTIDE SEQUENCE [LARGE SCALE GENOMIC DNA]</scope>
    <source>
        <strain evidence="1 2">ATCC 12856</strain>
    </source>
</reference>
<keyword evidence="2" id="KW-1185">Reference proteome</keyword>
<evidence type="ECO:0000313" key="2">
    <source>
        <dbReference type="Proteomes" id="UP000016511"/>
    </source>
</evidence>
<organism evidence="1 2">
    <name type="scientific">Aneurinibacillus aneurinilyticus ATCC 12856</name>
    <dbReference type="NCBI Taxonomy" id="649747"/>
    <lineage>
        <taxon>Bacteria</taxon>
        <taxon>Bacillati</taxon>
        <taxon>Bacillota</taxon>
        <taxon>Bacilli</taxon>
        <taxon>Bacillales</taxon>
        <taxon>Paenibacillaceae</taxon>
        <taxon>Aneurinibacillus group</taxon>
        <taxon>Aneurinibacillus</taxon>
    </lineage>
</organism>
<dbReference type="AlphaFoldDB" id="U1WP59"/>
<dbReference type="Proteomes" id="UP000016511">
    <property type="component" value="Unassembled WGS sequence"/>
</dbReference>
<evidence type="ECO:0000313" key="1">
    <source>
        <dbReference type="EMBL" id="ERI04088.1"/>
    </source>
</evidence>